<evidence type="ECO:0000313" key="9">
    <source>
        <dbReference type="EMBL" id="CAB3254616.1"/>
    </source>
</evidence>
<evidence type="ECO:0000256" key="5">
    <source>
        <dbReference type="ARBA" id="ARBA00022989"/>
    </source>
</evidence>
<keyword evidence="10" id="KW-1185">Reference proteome</keyword>
<evidence type="ECO:0000256" key="1">
    <source>
        <dbReference type="ARBA" id="ARBA00004477"/>
    </source>
</evidence>
<dbReference type="Pfam" id="PF11779">
    <property type="entry name" value="SPT_ssu-like"/>
    <property type="match status" value="1"/>
</dbReference>
<keyword evidence="2 7" id="KW-0812">Transmembrane</keyword>
<evidence type="ECO:0000313" key="11">
    <source>
        <dbReference type="Proteomes" id="UP000494256"/>
    </source>
</evidence>
<comment type="caution">
    <text evidence="8">The sequence shown here is derived from an EMBL/GenBank/DDBJ whole genome shotgun (WGS) entry which is preliminary data.</text>
</comment>
<keyword evidence="3" id="KW-0256">Endoplasmic reticulum</keyword>
<sequence>MEVGKKIQQFISYWYLRYLLVTELYMVEPWEKMIVHTLFAVLFGLFWYFNYSVVTTCISQLRSTTAHDIELIL</sequence>
<keyword evidence="4" id="KW-0443">Lipid metabolism</keyword>
<dbReference type="GO" id="GO:0005789">
    <property type="term" value="C:endoplasmic reticulum membrane"/>
    <property type="evidence" value="ECO:0007669"/>
    <property type="project" value="UniProtKB-SubCell"/>
</dbReference>
<dbReference type="AlphaFoldDB" id="A0A8S1ACW7"/>
<organism evidence="8 11">
    <name type="scientific">Arctia plantaginis</name>
    <name type="common">Wood tiger moth</name>
    <name type="synonym">Phalaena plantaginis</name>
    <dbReference type="NCBI Taxonomy" id="874455"/>
    <lineage>
        <taxon>Eukaryota</taxon>
        <taxon>Metazoa</taxon>
        <taxon>Ecdysozoa</taxon>
        <taxon>Arthropoda</taxon>
        <taxon>Hexapoda</taxon>
        <taxon>Insecta</taxon>
        <taxon>Pterygota</taxon>
        <taxon>Neoptera</taxon>
        <taxon>Endopterygota</taxon>
        <taxon>Lepidoptera</taxon>
        <taxon>Glossata</taxon>
        <taxon>Ditrysia</taxon>
        <taxon>Noctuoidea</taxon>
        <taxon>Erebidae</taxon>
        <taxon>Arctiinae</taxon>
        <taxon>Arctia</taxon>
    </lineage>
</organism>
<name>A0A8S1ACW7_ARCPL</name>
<dbReference type="OrthoDB" id="202672at2759"/>
<comment type="subcellular location">
    <subcellularLocation>
        <location evidence="1">Endoplasmic reticulum membrane</location>
        <topology evidence="1">Multi-pass membrane protein</topology>
    </subcellularLocation>
</comment>
<evidence type="ECO:0000256" key="7">
    <source>
        <dbReference type="SAM" id="Phobius"/>
    </source>
</evidence>
<keyword evidence="5 7" id="KW-1133">Transmembrane helix</keyword>
<protein>
    <recommendedName>
        <fullName evidence="12">Serine palmitoyltransferase small subunit A</fullName>
    </recommendedName>
</protein>
<dbReference type="EMBL" id="CADEBD010000324">
    <property type="protein sequence ID" value="CAB3245161.1"/>
    <property type="molecule type" value="Genomic_DNA"/>
</dbReference>
<dbReference type="EMBL" id="CADEBC010000566">
    <property type="protein sequence ID" value="CAB3254616.1"/>
    <property type="molecule type" value="Genomic_DNA"/>
</dbReference>
<evidence type="ECO:0008006" key="12">
    <source>
        <dbReference type="Google" id="ProtNLM"/>
    </source>
</evidence>
<reference evidence="10 11" key="1">
    <citation type="submission" date="2020-04" db="EMBL/GenBank/DDBJ databases">
        <authorList>
            <person name="Wallbank WR R."/>
            <person name="Pardo Diaz C."/>
            <person name="Kozak K."/>
            <person name="Martin S."/>
            <person name="Jiggins C."/>
            <person name="Moest M."/>
            <person name="Warren A I."/>
            <person name="Byers J.R.P. K."/>
            <person name="Montejo-Kovacevich G."/>
            <person name="Yen C E."/>
        </authorList>
    </citation>
    <scope>NUCLEOTIDE SEQUENCE [LARGE SCALE GENOMIC DNA]</scope>
</reference>
<keyword evidence="6 7" id="KW-0472">Membrane</keyword>
<evidence type="ECO:0000256" key="2">
    <source>
        <dbReference type="ARBA" id="ARBA00022692"/>
    </source>
</evidence>
<evidence type="ECO:0000313" key="8">
    <source>
        <dbReference type="EMBL" id="CAB3245161.1"/>
    </source>
</evidence>
<keyword evidence="4" id="KW-0746">Sphingolipid metabolism</keyword>
<evidence type="ECO:0000313" key="10">
    <source>
        <dbReference type="Proteomes" id="UP000494106"/>
    </source>
</evidence>
<proteinExistence type="predicted"/>
<gene>
    <name evidence="8" type="ORF">APLA_LOCUS10977</name>
    <name evidence="9" type="ORF">APLA_LOCUS14587</name>
</gene>
<dbReference type="Proteomes" id="UP000494256">
    <property type="component" value="Unassembled WGS sequence"/>
</dbReference>
<evidence type="ECO:0000256" key="4">
    <source>
        <dbReference type="ARBA" id="ARBA00022919"/>
    </source>
</evidence>
<feature type="transmembrane region" description="Helical" evidence="7">
    <location>
        <begin position="33"/>
        <end position="54"/>
    </location>
</feature>
<evidence type="ECO:0000256" key="3">
    <source>
        <dbReference type="ARBA" id="ARBA00022824"/>
    </source>
</evidence>
<accession>A0A8S1ACW7</accession>
<evidence type="ECO:0000256" key="6">
    <source>
        <dbReference type="ARBA" id="ARBA00023136"/>
    </source>
</evidence>
<dbReference type="InterPro" id="IPR024512">
    <property type="entry name" value="Ser_palmitoyltrfase_ssu-like"/>
</dbReference>
<dbReference type="Proteomes" id="UP000494106">
    <property type="component" value="Unassembled WGS sequence"/>
</dbReference>
<dbReference type="GO" id="GO:0006665">
    <property type="term" value="P:sphingolipid metabolic process"/>
    <property type="evidence" value="ECO:0007669"/>
    <property type="project" value="UniProtKB-KW"/>
</dbReference>